<proteinExistence type="predicted"/>
<keyword evidence="2" id="KW-1185">Reference proteome</keyword>
<evidence type="ECO:0000313" key="2">
    <source>
        <dbReference type="Proteomes" id="UP000519023"/>
    </source>
</evidence>
<dbReference type="AlphaFoldDB" id="A0A7X9WXC9"/>
<gene>
    <name evidence="1" type="ORF">HHL08_15910</name>
</gene>
<dbReference type="EMBL" id="JABBFV010000012">
    <property type="protein sequence ID" value="NML11616.1"/>
    <property type="molecule type" value="Genomic_DNA"/>
</dbReference>
<comment type="caution">
    <text evidence="1">The sequence shown here is derived from an EMBL/GenBank/DDBJ whole genome shotgun (WGS) entry which is preliminary data.</text>
</comment>
<protein>
    <submittedName>
        <fullName evidence="1">Uncharacterized protein</fullName>
    </submittedName>
</protein>
<sequence>MKKAGEWLLRELPRAAEHMCCSCRIRKGKGITGKPVILIDFSTGGWSGAESIIAFVNRRVDLRQHMLSWRRGGHYVFEIKLPDTPARSISEIRKQAWKTRRAKYGERGHSGSYSR</sequence>
<accession>A0A7X9WXC9</accession>
<evidence type="ECO:0000313" key="1">
    <source>
        <dbReference type="EMBL" id="NML11616.1"/>
    </source>
</evidence>
<dbReference type="RefSeq" id="WP_169574063.1">
    <property type="nucleotide sequence ID" value="NZ_JABBFV010000012.1"/>
</dbReference>
<reference evidence="1 2" key="1">
    <citation type="submission" date="2020-04" db="EMBL/GenBank/DDBJ databases">
        <title>Sphingobium sp. AR-3-1 isolated from Arctic soil.</title>
        <authorList>
            <person name="Dahal R.H."/>
            <person name="Chaudhary D.K."/>
        </authorList>
    </citation>
    <scope>NUCLEOTIDE SEQUENCE [LARGE SCALE GENOMIC DNA]</scope>
    <source>
        <strain evidence="1 2">AR-3-1</strain>
    </source>
</reference>
<organism evidence="1 2">
    <name type="scientific">Sphingobium psychrophilum</name>
    <dbReference type="NCBI Taxonomy" id="2728834"/>
    <lineage>
        <taxon>Bacteria</taxon>
        <taxon>Pseudomonadati</taxon>
        <taxon>Pseudomonadota</taxon>
        <taxon>Alphaproteobacteria</taxon>
        <taxon>Sphingomonadales</taxon>
        <taxon>Sphingomonadaceae</taxon>
        <taxon>Sphingobium</taxon>
    </lineage>
</organism>
<dbReference type="Proteomes" id="UP000519023">
    <property type="component" value="Unassembled WGS sequence"/>
</dbReference>
<name>A0A7X9WXC9_9SPHN</name>